<dbReference type="EMBL" id="JAOTLW010000013">
    <property type="protein sequence ID" value="MDI5832546.1"/>
    <property type="molecule type" value="Genomic_DNA"/>
</dbReference>
<comment type="caution">
    <text evidence="1">The sequence shown here is derived from an EMBL/GenBank/DDBJ whole genome shotgun (WGS) entry which is preliminary data.</text>
</comment>
<evidence type="ECO:0000313" key="1">
    <source>
        <dbReference type="EMBL" id="MDI5832546.1"/>
    </source>
</evidence>
<accession>A0ABT6UDT3</accession>
<sequence length="602" mass="68789">MISLLRKLETSKYVDWDARDIFDVKAVSAIFAKLEKLEPTQFVAQSYLSILVKHAVARIKVNYSDVLFNDEFIKFSSDIKAEIKAIDGQAKPHMDAFTEIVLTNVEKFSGEPLYLWGENVPEGVDRNNGFNVIRRDDITLLARDAIFATEMPIHWIYSKSSEQGPHAIVKSLHNDILLFPSLISLEIAIHTGKLAHGFHYVTINNKSLPIYSIVYVSPFSAFIMTEANWDRHNFKMVGQAEKYRLRHDGLDSIDRHFPSLDTKHKLTLVTDAFQVIGSLKTAEAKSKVWLLMLIELLAIKLEQITPVVSSASLGLVATPEMHHNLPTQYVPPYQIQHKDIATLAREIGVDDSCCKAELWAVINTLSIDTLMPKTECYFNVETLKLQAEHSKANTDLQSVTITLLPYPHHHFGDQQSVTDAINYVLTENLAYIVNAVLRYRWGIEINAMKKTLSELANDQHKHISKFAADWSETELPFNPRQYNLHNGFAGGHVEKLRRLAVKTHNKNRYLPTAVNQMSSSYKQTTRFAGGWVSKSRLEDGCPLYIISPNSTEELTQVLNCQVSDLPKLLKNWERREDHDRIIYPWSMNARNRYIVAMILFYY</sequence>
<name>A0ABT6UDT3_9GAMM</name>
<reference evidence="1 2" key="1">
    <citation type="submission" date="2022-09" db="EMBL/GenBank/DDBJ databases">
        <title>The outer-membrane cytochrome OmcA is essential for infection of Shewanella oneidensis by a zebrafish-associated bacteriophage.</title>
        <authorList>
            <person name="Grenfell A.W."/>
            <person name="Intile P."/>
            <person name="Mcfarlane J."/>
            <person name="Leung D."/>
            <person name="Abdalla K."/>
            <person name="Wold M."/>
            <person name="Kees E."/>
            <person name="Gralnick J."/>
        </authorList>
    </citation>
    <scope>NUCLEOTIDE SEQUENCE [LARGE SCALE GENOMIC DNA]</scope>
    <source>
        <strain evidence="1 2">NF-5</strain>
    </source>
</reference>
<proteinExistence type="predicted"/>
<organism evidence="1 2">
    <name type="scientific">Shewanella xiamenensis</name>
    <dbReference type="NCBI Taxonomy" id="332186"/>
    <lineage>
        <taxon>Bacteria</taxon>
        <taxon>Pseudomonadati</taxon>
        <taxon>Pseudomonadota</taxon>
        <taxon>Gammaproteobacteria</taxon>
        <taxon>Alteromonadales</taxon>
        <taxon>Shewanellaceae</taxon>
        <taxon>Shewanella</taxon>
    </lineage>
</organism>
<dbReference type="RefSeq" id="WP_282679513.1">
    <property type="nucleotide sequence ID" value="NZ_CP106875.1"/>
</dbReference>
<keyword evidence="2" id="KW-1185">Reference proteome</keyword>
<protein>
    <submittedName>
        <fullName evidence="1">Uncharacterized protein</fullName>
    </submittedName>
</protein>
<dbReference type="Proteomes" id="UP001159075">
    <property type="component" value="Unassembled WGS sequence"/>
</dbReference>
<evidence type="ECO:0000313" key="2">
    <source>
        <dbReference type="Proteomes" id="UP001159075"/>
    </source>
</evidence>
<gene>
    <name evidence="1" type="ORF">ODY93_13285</name>
</gene>